<dbReference type="RefSeq" id="XP_029243059.1">
    <property type="nucleotide sequence ID" value="XM_029377169.1"/>
</dbReference>
<evidence type="ECO:0000313" key="2">
    <source>
        <dbReference type="EMBL" id="RNF12916.1"/>
    </source>
</evidence>
<dbReference type="Proteomes" id="UP000283634">
    <property type="component" value="Unassembled WGS sequence"/>
</dbReference>
<feature type="region of interest" description="Disordered" evidence="1">
    <location>
        <begin position="1"/>
        <end position="24"/>
    </location>
</feature>
<organism evidence="2 3">
    <name type="scientific">Trypanosoma rangeli</name>
    <dbReference type="NCBI Taxonomy" id="5698"/>
    <lineage>
        <taxon>Eukaryota</taxon>
        <taxon>Discoba</taxon>
        <taxon>Euglenozoa</taxon>
        <taxon>Kinetoplastea</taxon>
        <taxon>Metakinetoplastina</taxon>
        <taxon>Trypanosomatida</taxon>
        <taxon>Trypanosomatidae</taxon>
        <taxon>Trypanosoma</taxon>
        <taxon>Herpetosoma</taxon>
    </lineage>
</organism>
<accession>A0A422P5C5</accession>
<evidence type="ECO:0000313" key="3">
    <source>
        <dbReference type="Proteomes" id="UP000283634"/>
    </source>
</evidence>
<dbReference type="AlphaFoldDB" id="A0A422P5C5"/>
<keyword evidence="3" id="KW-1185">Reference proteome</keyword>
<evidence type="ECO:0000256" key="1">
    <source>
        <dbReference type="SAM" id="MobiDB-lite"/>
    </source>
</evidence>
<gene>
    <name evidence="2" type="ORF">TraAM80_00074</name>
</gene>
<proteinExistence type="predicted"/>
<name>A0A422P5C5_TRYRA</name>
<sequence length="108" mass="11899">MSRPCVLTSPFPPHFGGGNMPSKRPRAQIGLRCTGVKMELAAFTLTKGEAARADEEWVHRKNDVERRVLPGRVGVLPAGGFRNSRTRRFGFRRLAANGQPESRNQGLG</sequence>
<comment type="caution">
    <text evidence="2">The sequence shown here is derived from an EMBL/GenBank/DDBJ whole genome shotgun (WGS) entry which is preliminary data.</text>
</comment>
<reference evidence="2 3" key="1">
    <citation type="journal article" date="2018" name="BMC Genomics">
        <title>Genomic comparison of Trypanosoma conorhini and Trypanosoma rangeli to Trypanosoma cruzi strains of high and low virulence.</title>
        <authorList>
            <person name="Bradwell K.R."/>
            <person name="Koparde V.N."/>
            <person name="Matveyev A.V."/>
            <person name="Serrano M.G."/>
            <person name="Alves J.M."/>
            <person name="Parikh H."/>
            <person name="Huang B."/>
            <person name="Lee V."/>
            <person name="Espinosa-Alvarez O."/>
            <person name="Ortiz P.A."/>
            <person name="Costa-Martins A.G."/>
            <person name="Teixeira M.M."/>
            <person name="Buck G.A."/>
        </authorList>
    </citation>
    <scope>NUCLEOTIDE SEQUENCE [LARGE SCALE GENOMIC DNA]</scope>
    <source>
        <strain evidence="2 3">AM80</strain>
    </source>
</reference>
<dbReference type="GeneID" id="40324007"/>
<protein>
    <submittedName>
        <fullName evidence="2">Uncharacterized protein</fullName>
    </submittedName>
</protein>
<dbReference type="EMBL" id="MKGL01000001">
    <property type="protein sequence ID" value="RNF12916.1"/>
    <property type="molecule type" value="Genomic_DNA"/>
</dbReference>